<name>A0A644T3J9_9ZZZZ</name>
<sequence>MSRCTQTFLATHNSTSWDSGHGFFSDPYYREYLPFWHEPYGIRGFHDDFSFQNFFPVGDLPPAEKEYLLSLEKWAKEQNKLPAYGFCRSLCRVGQIRTLLGGKHFVQYRNPHEMLRSSIDKGLLGFTLLILKGIAPGSLPHRLGMVIPARIDAYAHAIPSHGWDMNFVAPFPELLQLHFESWVISTIAGAFYADYTFNVNEMYYSQQYRLDVEKNLHELTGFDVHFDDIKLKNKEKSPVFDPRMLEYAIDKYIGNREKIKKFQIALEEISGLPVIQPVQTIERLAEQFLLEYQGSSDNAVGYKAIDIAHELLEDLSQHYIDGEKVQAALREDLRSCSSGNVAQNALRAELDAVYASKSWRVTRPLRAGRALVRKLFR</sequence>
<reference evidence="1" key="1">
    <citation type="submission" date="2019-08" db="EMBL/GenBank/DDBJ databases">
        <authorList>
            <person name="Kucharzyk K."/>
            <person name="Murdoch R.W."/>
            <person name="Higgins S."/>
            <person name="Loffler F."/>
        </authorList>
    </citation>
    <scope>NUCLEOTIDE SEQUENCE</scope>
</reference>
<dbReference type="EMBL" id="VSSQ01000014">
    <property type="protein sequence ID" value="MPL61087.1"/>
    <property type="molecule type" value="Genomic_DNA"/>
</dbReference>
<comment type="caution">
    <text evidence="1">The sequence shown here is derived from an EMBL/GenBank/DDBJ whole genome shotgun (WGS) entry which is preliminary data.</text>
</comment>
<evidence type="ECO:0000313" key="1">
    <source>
        <dbReference type="EMBL" id="MPL61087.1"/>
    </source>
</evidence>
<protein>
    <submittedName>
        <fullName evidence="1">Uncharacterized protein</fullName>
    </submittedName>
</protein>
<accession>A0A644T3J9</accession>
<gene>
    <name evidence="1" type="ORF">SDC9_06654</name>
</gene>
<dbReference type="AlphaFoldDB" id="A0A644T3J9"/>
<proteinExistence type="predicted"/>
<organism evidence="1">
    <name type="scientific">bioreactor metagenome</name>
    <dbReference type="NCBI Taxonomy" id="1076179"/>
    <lineage>
        <taxon>unclassified sequences</taxon>
        <taxon>metagenomes</taxon>
        <taxon>ecological metagenomes</taxon>
    </lineage>
</organism>